<dbReference type="Proteomes" id="UP000571084">
    <property type="component" value="Unassembled WGS sequence"/>
</dbReference>
<dbReference type="SMART" id="SM00100">
    <property type="entry name" value="cNMP"/>
    <property type="match status" value="1"/>
</dbReference>
<dbReference type="InterPro" id="IPR000595">
    <property type="entry name" value="cNMP-bd_dom"/>
</dbReference>
<dbReference type="RefSeq" id="WP_168056739.1">
    <property type="nucleotide sequence ID" value="NZ_JAAOZT010000012.1"/>
</dbReference>
<evidence type="ECO:0000313" key="2">
    <source>
        <dbReference type="EMBL" id="MBB5201128.1"/>
    </source>
</evidence>
<protein>
    <submittedName>
        <fullName evidence="2">Toluene monooxygenase system ferredoxin subunit</fullName>
    </submittedName>
</protein>
<keyword evidence="2" id="KW-0503">Monooxygenase</keyword>
<gene>
    <name evidence="2" type="ORF">HNR39_002977</name>
</gene>
<dbReference type="InterPro" id="IPR018490">
    <property type="entry name" value="cNMP-bd_dom_sf"/>
</dbReference>
<sequence>MPDAIIQQASLLAMLTQTKFFSGLSASQLSLVASVSQVEEWPSGHPIYKIGENAGTLYVLIDGMVRFAISLGSRETSAGDILHRGQVFGWSSLTPTSNIRLATATCITSCKALAIDGEGLSLIMEQDHTIGYRLMTQVTALITGTLVAFACG</sequence>
<keyword evidence="3" id="KW-1185">Reference proteome</keyword>
<comment type="caution">
    <text evidence="2">The sequence shown here is derived from an EMBL/GenBank/DDBJ whole genome shotgun (WGS) entry which is preliminary data.</text>
</comment>
<dbReference type="PROSITE" id="PS50042">
    <property type="entry name" value="CNMP_BINDING_3"/>
    <property type="match status" value="1"/>
</dbReference>
<feature type="domain" description="Cyclic nucleotide-binding" evidence="1">
    <location>
        <begin position="20"/>
        <end position="124"/>
    </location>
</feature>
<dbReference type="GO" id="GO:0004497">
    <property type="term" value="F:monooxygenase activity"/>
    <property type="evidence" value="ECO:0007669"/>
    <property type="project" value="UniProtKB-KW"/>
</dbReference>
<evidence type="ECO:0000259" key="1">
    <source>
        <dbReference type="PROSITE" id="PS50042"/>
    </source>
</evidence>
<dbReference type="InterPro" id="IPR014710">
    <property type="entry name" value="RmlC-like_jellyroll"/>
</dbReference>
<keyword evidence="2" id="KW-0560">Oxidoreductase</keyword>
<reference evidence="2 3" key="1">
    <citation type="submission" date="2020-08" db="EMBL/GenBank/DDBJ databases">
        <title>Genomic Encyclopedia of Type Strains, Phase IV (KMG-IV): sequencing the most valuable type-strain genomes for metagenomic binning, comparative biology and taxonomic classification.</title>
        <authorList>
            <person name="Goeker M."/>
        </authorList>
    </citation>
    <scope>NUCLEOTIDE SEQUENCE [LARGE SCALE GENOMIC DNA]</scope>
    <source>
        <strain evidence="2 3">DSM 23240</strain>
    </source>
</reference>
<dbReference type="CDD" id="cd00038">
    <property type="entry name" value="CAP_ED"/>
    <property type="match status" value="1"/>
</dbReference>
<organism evidence="2 3">
    <name type="scientific">Glaciimonas immobilis</name>
    <dbReference type="NCBI Taxonomy" id="728004"/>
    <lineage>
        <taxon>Bacteria</taxon>
        <taxon>Pseudomonadati</taxon>
        <taxon>Pseudomonadota</taxon>
        <taxon>Betaproteobacteria</taxon>
        <taxon>Burkholderiales</taxon>
        <taxon>Oxalobacteraceae</taxon>
        <taxon>Glaciimonas</taxon>
    </lineage>
</organism>
<evidence type="ECO:0000313" key="3">
    <source>
        <dbReference type="Proteomes" id="UP000571084"/>
    </source>
</evidence>
<dbReference type="Gene3D" id="2.60.120.10">
    <property type="entry name" value="Jelly Rolls"/>
    <property type="match status" value="1"/>
</dbReference>
<dbReference type="Pfam" id="PF00027">
    <property type="entry name" value="cNMP_binding"/>
    <property type="match status" value="1"/>
</dbReference>
<dbReference type="AlphaFoldDB" id="A0A840RVK6"/>
<proteinExistence type="predicted"/>
<accession>A0A840RVK6</accession>
<dbReference type="SUPFAM" id="SSF51206">
    <property type="entry name" value="cAMP-binding domain-like"/>
    <property type="match status" value="1"/>
</dbReference>
<name>A0A840RVK6_9BURK</name>
<dbReference type="EMBL" id="JACHHQ010000006">
    <property type="protein sequence ID" value="MBB5201128.1"/>
    <property type="molecule type" value="Genomic_DNA"/>
</dbReference>